<sequence>MEHWRSDSGAPWPWDDEFRTGCTLEHAGYWLSWLIAHFGPVTRVVTAAEATAPDKRGRRYDTPDASVATLTFADGPMTRLTCSIVAPHDHRLRVIGDTGVVEVPRAWDNAAPVRVRRRLRIRRRLLESPVPRRHRLRGATHPKVGRWGAASMNFALGPVEMLEAIAGGRSSRLAGDYALHLTEVTLACQTTGIHEMTTSCARMEPMPWAA</sequence>
<protein>
    <recommendedName>
        <fullName evidence="1">GFO/IDH/MocA-like oxidoreductase domain-containing protein</fullName>
    </recommendedName>
</protein>
<name>A0A0D0PHN5_9RHOB</name>
<evidence type="ECO:0000259" key="1">
    <source>
        <dbReference type="Pfam" id="PF22725"/>
    </source>
</evidence>
<evidence type="ECO:0000313" key="3">
    <source>
        <dbReference type="Proteomes" id="UP000035100"/>
    </source>
</evidence>
<dbReference type="SUPFAM" id="SSF55347">
    <property type="entry name" value="Glyceraldehyde-3-phosphate dehydrogenase-like, C-terminal domain"/>
    <property type="match status" value="1"/>
</dbReference>
<dbReference type="PATRIC" id="fig|1123501.6.peg.333"/>
<evidence type="ECO:0000313" key="2">
    <source>
        <dbReference type="EMBL" id="KIQ70901.1"/>
    </source>
</evidence>
<dbReference type="Proteomes" id="UP000035100">
    <property type="component" value="Unassembled WGS sequence"/>
</dbReference>
<dbReference type="Pfam" id="PF22725">
    <property type="entry name" value="GFO_IDH_MocA_C3"/>
    <property type="match status" value="1"/>
</dbReference>
<keyword evidence="3" id="KW-1185">Reference proteome</keyword>
<comment type="caution">
    <text evidence="2">The sequence shown here is derived from an EMBL/GenBank/DDBJ whole genome shotgun (WGS) entry which is preliminary data.</text>
</comment>
<reference evidence="2 3" key="1">
    <citation type="submission" date="2013-01" db="EMBL/GenBank/DDBJ databases">
        <authorList>
            <person name="Fiebig A."/>
            <person name="Goeker M."/>
            <person name="Klenk H.-P.P."/>
        </authorList>
    </citation>
    <scope>NUCLEOTIDE SEQUENCE [LARGE SCALE GENOMIC DNA]</scope>
    <source>
        <strain evidence="2 3">DSM 24838</strain>
    </source>
</reference>
<organism evidence="2 3">
    <name type="scientific">Wenxinia marina DSM 24838</name>
    <dbReference type="NCBI Taxonomy" id="1123501"/>
    <lineage>
        <taxon>Bacteria</taxon>
        <taxon>Pseudomonadati</taxon>
        <taxon>Pseudomonadota</taxon>
        <taxon>Alphaproteobacteria</taxon>
        <taxon>Rhodobacterales</taxon>
        <taxon>Roseobacteraceae</taxon>
        <taxon>Wenxinia</taxon>
    </lineage>
</organism>
<dbReference type="EMBL" id="AONG01000003">
    <property type="protein sequence ID" value="KIQ70901.1"/>
    <property type="molecule type" value="Genomic_DNA"/>
</dbReference>
<dbReference type="InterPro" id="IPR055170">
    <property type="entry name" value="GFO_IDH_MocA-like_dom"/>
</dbReference>
<dbReference type="AlphaFoldDB" id="A0A0D0PHN5"/>
<proteinExistence type="predicted"/>
<gene>
    <name evidence="2" type="ORF">Wenmar_00275</name>
</gene>
<dbReference type="STRING" id="1123501.Wenmar_00275"/>
<accession>A0A0D0PHN5</accession>
<dbReference type="Gene3D" id="3.30.360.10">
    <property type="entry name" value="Dihydrodipicolinate Reductase, domain 2"/>
    <property type="match status" value="1"/>
</dbReference>
<feature type="domain" description="GFO/IDH/MocA-like oxidoreductase" evidence="1">
    <location>
        <begin position="3"/>
        <end position="101"/>
    </location>
</feature>
<dbReference type="eggNOG" id="COG0673">
    <property type="taxonomic scope" value="Bacteria"/>
</dbReference>